<dbReference type="InterPro" id="IPR041706">
    <property type="entry name" value="YchF_N"/>
</dbReference>
<dbReference type="GO" id="GO:0046872">
    <property type="term" value="F:metal ion binding"/>
    <property type="evidence" value="ECO:0007669"/>
    <property type="project" value="UniProtKB-KW"/>
</dbReference>
<dbReference type="CDD" id="cd01900">
    <property type="entry name" value="YchF"/>
    <property type="match status" value="1"/>
</dbReference>
<dbReference type="PROSITE" id="PS51710">
    <property type="entry name" value="G_OBG"/>
    <property type="match status" value="1"/>
</dbReference>
<evidence type="ECO:0000256" key="1">
    <source>
        <dbReference type="ARBA" id="ARBA00022723"/>
    </source>
</evidence>
<dbReference type="InterPro" id="IPR006073">
    <property type="entry name" value="GTP-bd"/>
</dbReference>
<name>A0A1G2FFA0_9BACT</name>
<reference evidence="7 8" key="1">
    <citation type="journal article" date="2016" name="Nat. Commun.">
        <title>Thousands of microbial genomes shed light on interconnected biogeochemical processes in an aquifer system.</title>
        <authorList>
            <person name="Anantharaman K."/>
            <person name="Brown C.T."/>
            <person name="Hug L.A."/>
            <person name="Sharon I."/>
            <person name="Castelle C.J."/>
            <person name="Probst A.J."/>
            <person name="Thomas B.C."/>
            <person name="Singh A."/>
            <person name="Wilkins M.J."/>
            <person name="Karaoz U."/>
            <person name="Brodie E.L."/>
            <person name="Williams K.H."/>
            <person name="Hubbard S.S."/>
            <person name="Banfield J.F."/>
        </authorList>
    </citation>
    <scope>NUCLEOTIDE SEQUENCE [LARGE SCALE GENOMIC DNA]</scope>
</reference>
<dbReference type="Pfam" id="PF01926">
    <property type="entry name" value="MMR_HSR1"/>
    <property type="match status" value="1"/>
</dbReference>
<dbReference type="Gene3D" id="3.40.50.300">
    <property type="entry name" value="P-loop containing nucleotide triphosphate hydrolases"/>
    <property type="match status" value="1"/>
</dbReference>
<gene>
    <name evidence="7" type="ORF">A3J64_03160</name>
</gene>
<dbReference type="InterPro" id="IPR004396">
    <property type="entry name" value="ATPase_YchF/OLA1"/>
</dbReference>
<dbReference type="PIRSF" id="PIRSF006641">
    <property type="entry name" value="CHP00092"/>
    <property type="match status" value="1"/>
</dbReference>
<dbReference type="InterPro" id="IPR031167">
    <property type="entry name" value="G_OBG"/>
</dbReference>
<dbReference type="PANTHER" id="PTHR23305:SF18">
    <property type="entry name" value="OBG-TYPE G DOMAIN-CONTAINING PROTEIN"/>
    <property type="match status" value="1"/>
</dbReference>
<protein>
    <submittedName>
        <fullName evidence="7">Redox-regulated ATPase YchF</fullName>
    </submittedName>
</protein>
<dbReference type="EMBL" id="MHNB01000028">
    <property type="protein sequence ID" value="OGZ36320.1"/>
    <property type="molecule type" value="Genomic_DNA"/>
</dbReference>
<dbReference type="NCBIfam" id="TIGR00092">
    <property type="entry name" value="redox-regulated ATPase YchF"/>
    <property type="match status" value="1"/>
</dbReference>
<dbReference type="InterPro" id="IPR027417">
    <property type="entry name" value="P-loop_NTPase"/>
</dbReference>
<dbReference type="InterPro" id="IPR012676">
    <property type="entry name" value="TGS-like"/>
</dbReference>
<evidence type="ECO:0000313" key="8">
    <source>
        <dbReference type="Proteomes" id="UP000177061"/>
    </source>
</evidence>
<evidence type="ECO:0000256" key="4">
    <source>
        <dbReference type="ARBA" id="ARBA00022842"/>
    </source>
</evidence>
<dbReference type="GO" id="GO:0005737">
    <property type="term" value="C:cytoplasm"/>
    <property type="evidence" value="ECO:0007669"/>
    <property type="project" value="TreeGrafter"/>
</dbReference>
<comment type="caution">
    <text evidence="7">The sequence shown here is derived from an EMBL/GenBank/DDBJ whole genome shotgun (WGS) entry which is preliminary data.</text>
</comment>
<keyword evidence="3" id="KW-0067">ATP-binding</keyword>
<accession>A0A1G2FFA0</accession>
<dbReference type="PRINTS" id="PR00326">
    <property type="entry name" value="GTP1OBG"/>
</dbReference>
<keyword evidence="2" id="KW-0547">Nucleotide-binding</keyword>
<organism evidence="7 8">
    <name type="scientific">Candidatus Portnoybacteria bacterium RIFCSPHIGHO2_12_FULL_38_9</name>
    <dbReference type="NCBI Taxonomy" id="1801997"/>
    <lineage>
        <taxon>Bacteria</taxon>
        <taxon>Candidatus Portnoyibacteriota</taxon>
    </lineage>
</organism>
<keyword evidence="4" id="KW-0460">Magnesium</keyword>
<dbReference type="InterPro" id="IPR012675">
    <property type="entry name" value="Beta-grasp_dom_sf"/>
</dbReference>
<dbReference type="Pfam" id="PF06071">
    <property type="entry name" value="YchF-GTPase_C"/>
    <property type="match status" value="1"/>
</dbReference>
<dbReference type="PANTHER" id="PTHR23305">
    <property type="entry name" value="OBG GTPASE FAMILY"/>
    <property type="match status" value="1"/>
</dbReference>
<dbReference type="STRING" id="1801997.A3J64_03160"/>
<dbReference type="GO" id="GO:0016887">
    <property type="term" value="F:ATP hydrolysis activity"/>
    <property type="evidence" value="ECO:0007669"/>
    <property type="project" value="InterPro"/>
</dbReference>
<feature type="domain" description="OBG-type G" evidence="6">
    <location>
        <begin position="3"/>
        <end position="249"/>
    </location>
</feature>
<feature type="coiled-coil region" evidence="5">
    <location>
        <begin position="130"/>
        <end position="175"/>
    </location>
</feature>
<dbReference type="FunFam" id="3.10.20.30:FF:000001">
    <property type="entry name" value="Ribosome-binding ATPase YchF"/>
    <property type="match status" value="1"/>
</dbReference>
<dbReference type="SUPFAM" id="SSF52540">
    <property type="entry name" value="P-loop containing nucleoside triphosphate hydrolases"/>
    <property type="match status" value="1"/>
</dbReference>
<proteinExistence type="predicted"/>
<evidence type="ECO:0000256" key="5">
    <source>
        <dbReference type="SAM" id="Coils"/>
    </source>
</evidence>
<dbReference type="Gene3D" id="3.10.20.30">
    <property type="match status" value="1"/>
</dbReference>
<dbReference type="Proteomes" id="UP000177061">
    <property type="component" value="Unassembled WGS sequence"/>
</dbReference>
<evidence type="ECO:0000256" key="3">
    <source>
        <dbReference type="ARBA" id="ARBA00022840"/>
    </source>
</evidence>
<keyword evidence="5" id="KW-0175">Coiled coil</keyword>
<dbReference type="FunFam" id="1.10.150.300:FF:000001">
    <property type="entry name" value="Ribosome-binding ATPase YchF"/>
    <property type="match status" value="1"/>
</dbReference>
<sequence length="351" mass="39417">MSFSIGIIGLPNVGKSTLFKALTKQPVDISNYPFTTIEPNVGIVRVPDKRLLKIAAVVESTKITPTVIEFIDIAGLVKNAHQGEGLGNQFLARLRETDAICHLVRAFEDEKIVHLEGKTNPQRDIEIVNTELMLKDLETIEKRLEKVQKEAKSNNKETIQELDALNKTKKILEQGKIPDEALEAGTLTLLTAKPMVYVFNIDRFGAAPMEQFSNQELLHWSCSKLNLKLNLQHEAELSELTPEEQKELELPASKLETLIQACYQALNLITFYTVAGGNETRAWTLKMGLKAPQAGGKVHTDFEKKFIRAEVINWQKLVEAGAWAKAREKGLLKTERKEYAVQDGDVIEFKI</sequence>
<dbReference type="GO" id="GO:0005524">
    <property type="term" value="F:ATP binding"/>
    <property type="evidence" value="ECO:0007669"/>
    <property type="project" value="UniProtKB-KW"/>
</dbReference>
<dbReference type="GO" id="GO:0005525">
    <property type="term" value="F:GTP binding"/>
    <property type="evidence" value="ECO:0007669"/>
    <property type="project" value="InterPro"/>
</dbReference>
<evidence type="ECO:0000313" key="7">
    <source>
        <dbReference type="EMBL" id="OGZ36320.1"/>
    </source>
</evidence>
<dbReference type="Gene3D" id="1.10.150.300">
    <property type="entry name" value="TGS-like domain"/>
    <property type="match status" value="1"/>
</dbReference>
<dbReference type="InterPro" id="IPR023192">
    <property type="entry name" value="TGS-like_dom_sf"/>
</dbReference>
<keyword evidence="1" id="KW-0479">Metal-binding</keyword>
<evidence type="ECO:0000259" key="6">
    <source>
        <dbReference type="PROSITE" id="PS51710"/>
    </source>
</evidence>
<dbReference type="AlphaFoldDB" id="A0A1G2FFA0"/>
<evidence type="ECO:0000256" key="2">
    <source>
        <dbReference type="ARBA" id="ARBA00022741"/>
    </source>
</evidence>
<dbReference type="SUPFAM" id="SSF81271">
    <property type="entry name" value="TGS-like"/>
    <property type="match status" value="1"/>
</dbReference>
<dbReference type="InterPro" id="IPR013029">
    <property type="entry name" value="YchF_C"/>
</dbReference>